<feature type="region of interest" description="Disordered" evidence="2">
    <location>
        <begin position="493"/>
        <end position="532"/>
    </location>
</feature>
<feature type="region of interest" description="Disordered" evidence="2">
    <location>
        <begin position="330"/>
        <end position="354"/>
    </location>
</feature>
<dbReference type="Proteomes" id="UP000226592">
    <property type="component" value="Unassembled WGS sequence"/>
</dbReference>
<dbReference type="PROSITE" id="PS50853">
    <property type="entry name" value="FN3"/>
    <property type="match status" value="1"/>
</dbReference>
<dbReference type="InterPro" id="IPR013783">
    <property type="entry name" value="Ig-like_fold"/>
</dbReference>
<keyword evidence="3" id="KW-0812">Transmembrane</keyword>
<protein>
    <recommendedName>
        <fullName evidence="4">Fibronectin type-III domain-containing protein</fullName>
    </recommendedName>
</protein>
<feature type="region of interest" description="Disordered" evidence="2">
    <location>
        <begin position="603"/>
        <end position="627"/>
    </location>
</feature>
<dbReference type="AlphaFoldDB" id="A0A2D6M077"/>
<dbReference type="Pfam" id="PF00041">
    <property type="entry name" value="fn3"/>
    <property type="match status" value="1"/>
</dbReference>
<feature type="compositionally biased region" description="Low complexity" evidence="2">
    <location>
        <begin position="330"/>
        <end position="339"/>
    </location>
</feature>
<feature type="compositionally biased region" description="Polar residues" evidence="2">
    <location>
        <begin position="603"/>
        <end position="618"/>
    </location>
</feature>
<feature type="compositionally biased region" description="Polar residues" evidence="2">
    <location>
        <begin position="497"/>
        <end position="532"/>
    </location>
</feature>
<dbReference type="InterPro" id="IPR003961">
    <property type="entry name" value="FN3_dom"/>
</dbReference>
<feature type="coiled-coil region" evidence="1">
    <location>
        <begin position="627"/>
        <end position="654"/>
    </location>
</feature>
<dbReference type="Gene3D" id="2.60.40.10">
    <property type="entry name" value="Immunoglobulins"/>
    <property type="match status" value="3"/>
</dbReference>
<reference evidence="6" key="1">
    <citation type="submission" date="2017-09" db="EMBL/GenBank/DDBJ databases">
        <title>The Reconstruction of 2,631 Draft Metagenome-Assembled Genomes from the Global Oceans.</title>
        <authorList>
            <person name="Tully B.J."/>
            <person name="Graham E.D."/>
            <person name="Heidelberg J.F."/>
        </authorList>
    </citation>
    <scope>NUCLEOTIDE SEQUENCE [LARGE SCALE GENOMIC DNA]</scope>
</reference>
<organism evidence="5 6">
    <name type="scientific">Candidatus Iainarchaeum sp</name>
    <dbReference type="NCBI Taxonomy" id="3101447"/>
    <lineage>
        <taxon>Archaea</taxon>
        <taxon>Candidatus Iainarchaeota</taxon>
        <taxon>Candidatus Iainarchaeia</taxon>
        <taxon>Candidatus Iainarchaeales</taxon>
        <taxon>Candidatus Iainarchaeaceae</taxon>
        <taxon>Candidatus Iainarchaeum</taxon>
    </lineage>
</organism>
<dbReference type="CDD" id="cd00063">
    <property type="entry name" value="FN3"/>
    <property type="match status" value="1"/>
</dbReference>
<keyword evidence="3" id="KW-0472">Membrane</keyword>
<gene>
    <name evidence="5" type="ORF">CL943_00770</name>
</gene>
<proteinExistence type="predicted"/>
<keyword evidence="1" id="KW-0175">Coiled coil</keyword>
<evidence type="ECO:0000313" key="5">
    <source>
        <dbReference type="EMBL" id="MAG21824.1"/>
    </source>
</evidence>
<evidence type="ECO:0000256" key="3">
    <source>
        <dbReference type="SAM" id="Phobius"/>
    </source>
</evidence>
<dbReference type="EMBL" id="NZBU01000002">
    <property type="protein sequence ID" value="MAG21824.1"/>
    <property type="molecule type" value="Genomic_DNA"/>
</dbReference>
<comment type="caution">
    <text evidence="5">The sequence shown here is derived from an EMBL/GenBank/DDBJ whole genome shotgun (WGS) entry which is preliminary data.</text>
</comment>
<dbReference type="InterPro" id="IPR036116">
    <property type="entry name" value="FN3_sf"/>
</dbReference>
<name>A0A2D6M077_9ARCH</name>
<evidence type="ECO:0000259" key="4">
    <source>
        <dbReference type="PROSITE" id="PS50853"/>
    </source>
</evidence>
<sequence length="963" mass="102478">MGVIKKFAFVLIAFLLVTSFVFATSPTITIISPNGASYLNGSANIVVSLVDTNANAQIDLNLGVGGSDSNVLTNFRLTDSGNCSNYTGDATSLFECTVSVNTTLFDDGNYTITGTAFDLFNSATNNSDSSDATVQFDNTAPVVTADQYDSDWNSMSQNIHFTCADALSTCEKINVNGTDYPGAEIWVLITDDGNNQVSFYGVDVVGNQGNAKVVGAPIDGEGPTISNHSPSNGNYVNDATPEVIFHITDGGSGVTPTTNDVNVIVIDGVIVPLGSFTITPTTDGNIYSYTLPSAKSSGDSILVQVDVNDSLENNTNETWNFIIDTEAPTSTSISASSPTNDETPEFDLGATDSGSGMGGGKMKFSCDNSNWASEVNYSSSYSSFNITSGSGCTNSEGDKTIYVQFRDAAGNWNTSSSSATISYDTSAPGTPSGLSASAGNEEVTLSWNSVSGASEYRIYQNGSQKATTSNTSYTITNLSNGTTYDFRISAVDGAGNEGSQSDEVSAIPSSDGGSTNADTTDPTISWDNPDSGDTVSGIIELRVRADDDDSGLSQVKFYVDNRIIDTVRSRSNGFYRIDWNSMTVGDGSHALKALALDRAENPNSASTSINITTENNGHSVDGPTGDEAEAQEAIKEAKDAKAELDEDLDILEKRGIEVSDDTDEAIDSAKSKLRNADDQFDDENYDGAKTLAENAKQGFETAKTMLSIETYSETDYTYNPNTLVIILQGLGMSQAIAEESAAFLENMTVERTLEILKVVDGSTTRYFASIKIVVENNGEAQNLKVLEIIPKGFIENASDIVGMQDFDIIEEDPTISFDLSIANSETIEIFYGLGEEMRKSDADNLLGQEVLNDFMAPPLLLNQDTAADGAALGGVGAGFFALPGLGDLAYLVTIVIVALIVLAIVVFLALNYLQNKDNDDDNVFGMGYSSEEKPFYEGLVGSIKDKMSKEPQEDQGPKWAYRN</sequence>
<keyword evidence="3" id="KW-1133">Transmembrane helix</keyword>
<evidence type="ECO:0000256" key="2">
    <source>
        <dbReference type="SAM" id="MobiDB-lite"/>
    </source>
</evidence>
<evidence type="ECO:0000313" key="6">
    <source>
        <dbReference type="Proteomes" id="UP000226592"/>
    </source>
</evidence>
<accession>A0A2D6M077</accession>
<evidence type="ECO:0000256" key="1">
    <source>
        <dbReference type="SAM" id="Coils"/>
    </source>
</evidence>
<dbReference type="SUPFAM" id="SSF49265">
    <property type="entry name" value="Fibronectin type III"/>
    <property type="match status" value="1"/>
</dbReference>
<feature type="domain" description="Fibronectin type-III" evidence="4">
    <location>
        <begin position="427"/>
        <end position="511"/>
    </location>
</feature>
<dbReference type="SMART" id="SM00060">
    <property type="entry name" value="FN3"/>
    <property type="match status" value="1"/>
</dbReference>
<feature type="transmembrane region" description="Helical" evidence="3">
    <location>
        <begin position="888"/>
        <end position="910"/>
    </location>
</feature>
<dbReference type="Pfam" id="PF17957">
    <property type="entry name" value="Big_7"/>
    <property type="match status" value="1"/>
</dbReference>